<evidence type="ECO:0000313" key="3">
    <source>
        <dbReference type="Proteomes" id="UP000823046"/>
    </source>
</evidence>
<comment type="caution">
    <text evidence="2">The sequence shown here is derived from an EMBL/GenBank/DDBJ whole genome shotgun (WGS) entry which is preliminary data.</text>
</comment>
<evidence type="ECO:0000313" key="2">
    <source>
        <dbReference type="EMBL" id="KAF8822013.1"/>
    </source>
</evidence>
<dbReference type="Gene3D" id="2.170.210.20">
    <property type="entry name" value="Spindle assembly abnormal protein 6, N-terminal domain"/>
    <property type="match status" value="1"/>
</dbReference>
<evidence type="ECO:0000259" key="1">
    <source>
        <dbReference type="Pfam" id="PF16531"/>
    </source>
</evidence>
<organism evidence="2 3">
    <name type="scientific">Cardiosporidium cionae</name>
    <dbReference type="NCBI Taxonomy" id="476202"/>
    <lineage>
        <taxon>Eukaryota</taxon>
        <taxon>Sar</taxon>
        <taxon>Alveolata</taxon>
        <taxon>Apicomplexa</taxon>
        <taxon>Aconoidasida</taxon>
        <taxon>Nephromycida</taxon>
        <taxon>Cardiosporidium</taxon>
    </lineage>
</organism>
<dbReference type="EMBL" id="JADAQX010000098">
    <property type="protein sequence ID" value="KAF8822013.1"/>
    <property type="molecule type" value="Genomic_DNA"/>
</dbReference>
<dbReference type="InterPro" id="IPR032396">
    <property type="entry name" value="SAS-6_N"/>
</dbReference>
<dbReference type="PANTHER" id="PTHR34230:SF2">
    <property type="entry name" value="SPINDLE ASSEMBLY ABNORMAL PROTEIN 6 N-TERMINAL DOMAIN-CONTAINING PROTEIN"/>
    <property type="match status" value="1"/>
</dbReference>
<dbReference type="Pfam" id="PF16531">
    <property type="entry name" value="SAS-6_N"/>
    <property type="match status" value="1"/>
</dbReference>
<feature type="domain" description="Spindle assembly abnormal protein 6 N-terminal" evidence="1">
    <location>
        <begin position="53"/>
        <end position="186"/>
    </location>
</feature>
<accession>A0ABQ7JDD7</accession>
<dbReference type="InterPro" id="IPR038558">
    <property type="entry name" value="SAS-6_N_sf"/>
</dbReference>
<protein>
    <recommendedName>
        <fullName evidence="1">Spindle assembly abnormal protein 6 N-terminal domain-containing protein</fullName>
    </recommendedName>
</protein>
<name>A0ABQ7JDD7_9APIC</name>
<dbReference type="Proteomes" id="UP000823046">
    <property type="component" value="Unassembled WGS sequence"/>
</dbReference>
<sequence length="270" mass="31114">MKSKHSGNIREKYPPLCCSLNVHPSEEDMNFISHLDLSSIDKMDPLLENGHAIIYDKEIPFELRYQDSQRGPQEIGTVELCRVKIGLLVDEDMPTDICMEFSCENDLFFNYNYRANEVSFKTMQESQKLMIDFADYPNVLMKMLNSCVKEPQSFLAIFIIQPDTIGKLDFVQNMEYKYIELLSLECLQASGEETRRSIAFRYNVLKSKAALLQARLHDIATVVKIKNPALFLLLQKSAKNQAISHSSKSFCDMQNNVIRYRLKGHSNFNS</sequence>
<proteinExistence type="predicted"/>
<dbReference type="PANTHER" id="PTHR34230">
    <property type="entry name" value="ASSEMBLY ABNORMAL PROTEIN 6, PUTATIVE-RELATED"/>
    <property type="match status" value="1"/>
</dbReference>
<dbReference type="CDD" id="cd10142">
    <property type="entry name" value="HD_SAS6_N"/>
    <property type="match status" value="1"/>
</dbReference>
<reference evidence="2 3" key="1">
    <citation type="journal article" date="2020" name="bioRxiv">
        <title>Metabolic contributions of an alphaproteobacterial endosymbiont in the apicomplexan Cardiosporidium cionae.</title>
        <authorList>
            <person name="Hunter E.S."/>
            <person name="Paight C.J."/>
            <person name="Lane C.E."/>
        </authorList>
    </citation>
    <scope>NUCLEOTIDE SEQUENCE [LARGE SCALE GENOMIC DNA]</scope>
    <source>
        <strain evidence="2">ESH_2018</strain>
    </source>
</reference>
<gene>
    <name evidence="2" type="ORF">IE077_001230</name>
</gene>
<keyword evidence="3" id="KW-1185">Reference proteome</keyword>